<name>A0A5C3QB52_9AGAR</name>
<dbReference type="Proteomes" id="UP000305067">
    <property type="component" value="Unassembled WGS sequence"/>
</dbReference>
<accession>A0A5C3QB52</accession>
<organism evidence="2 3">
    <name type="scientific">Pterulicium gracile</name>
    <dbReference type="NCBI Taxonomy" id="1884261"/>
    <lineage>
        <taxon>Eukaryota</taxon>
        <taxon>Fungi</taxon>
        <taxon>Dikarya</taxon>
        <taxon>Basidiomycota</taxon>
        <taxon>Agaricomycotina</taxon>
        <taxon>Agaricomycetes</taxon>
        <taxon>Agaricomycetidae</taxon>
        <taxon>Agaricales</taxon>
        <taxon>Pleurotineae</taxon>
        <taxon>Pterulaceae</taxon>
        <taxon>Pterulicium</taxon>
    </lineage>
</organism>
<proteinExistence type="predicted"/>
<dbReference type="EMBL" id="ML178836">
    <property type="protein sequence ID" value="TFK98961.1"/>
    <property type="molecule type" value="Genomic_DNA"/>
</dbReference>
<gene>
    <name evidence="2" type="ORF">BDV98DRAFT_606448</name>
</gene>
<sequence>MKLPFQTIAVFAVLGSTLPAVLGAPVVAGELEARNPQRYRGGGGGSAAAAAAASGGRGGSAAAAAAASGGRGGRGGRRYRRDTNDNYFVFFDGINDGGKKGWYQYTDSGIKKIDYDPSKRFRLNFFPFFGNYGNNVNTSGSSSPFSGNFNPFSIFRNFPF</sequence>
<dbReference type="AlphaFoldDB" id="A0A5C3QB52"/>
<keyword evidence="1" id="KW-0732">Signal</keyword>
<protein>
    <submittedName>
        <fullName evidence="2">Uncharacterized protein</fullName>
    </submittedName>
</protein>
<reference evidence="2 3" key="1">
    <citation type="journal article" date="2019" name="Nat. Ecol. Evol.">
        <title>Megaphylogeny resolves global patterns of mushroom evolution.</title>
        <authorList>
            <person name="Varga T."/>
            <person name="Krizsan K."/>
            <person name="Foldi C."/>
            <person name="Dima B."/>
            <person name="Sanchez-Garcia M."/>
            <person name="Sanchez-Ramirez S."/>
            <person name="Szollosi G.J."/>
            <person name="Szarkandi J.G."/>
            <person name="Papp V."/>
            <person name="Albert L."/>
            <person name="Andreopoulos W."/>
            <person name="Angelini C."/>
            <person name="Antonin V."/>
            <person name="Barry K.W."/>
            <person name="Bougher N.L."/>
            <person name="Buchanan P."/>
            <person name="Buyck B."/>
            <person name="Bense V."/>
            <person name="Catcheside P."/>
            <person name="Chovatia M."/>
            <person name="Cooper J."/>
            <person name="Damon W."/>
            <person name="Desjardin D."/>
            <person name="Finy P."/>
            <person name="Geml J."/>
            <person name="Haridas S."/>
            <person name="Hughes K."/>
            <person name="Justo A."/>
            <person name="Karasinski D."/>
            <person name="Kautmanova I."/>
            <person name="Kiss B."/>
            <person name="Kocsube S."/>
            <person name="Kotiranta H."/>
            <person name="LaButti K.M."/>
            <person name="Lechner B.E."/>
            <person name="Liimatainen K."/>
            <person name="Lipzen A."/>
            <person name="Lukacs Z."/>
            <person name="Mihaltcheva S."/>
            <person name="Morgado L.N."/>
            <person name="Niskanen T."/>
            <person name="Noordeloos M.E."/>
            <person name="Ohm R.A."/>
            <person name="Ortiz-Santana B."/>
            <person name="Ovrebo C."/>
            <person name="Racz N."/>
            <person name="Riley R."/>
            <person name="Savchenko A."/>
            <person name="Shiryaev A."/>
            <person name="Soop K."/>
            <person name="Spirin V."/>
            <person name="Szebenyi C."/>
            <person name="Tomsovsky M."/>
            <person name="Tulloss R.E."/>
            <person name="Uehling J."/>
            <person name="Grigoriev I.V."/>
            <person name="Vagvolgyi C."/>
            <person name="Papp T."/>
            <person name="Martin F.M."/>
            <person name="Miettinen O."/>
            <person name="Hibbett D.S."/>
            <person name="Nagy L.G."/>
        </authorList>
    </citation>
    <scope>NUCLEOTIDE SEQUENCE [LARGE SCALE GENOMIC DNA]</scope>
    <source>
        <strain evidence="2 3">CBS 309.79</strain>
    </source>
</reference>
<feature type="signal peptide" evidence="1">
    <location>
        <begin position="1"/>
        <end position="23"/>
    </location>
</feature>
<evidence type="ECO:0000313" key="3">
    <source>
        <dbReference type="Proteomes" id="UP000305067"/>
    </source>
</evidence>
<evidence type="ECO:0000256" key="1">
    <source>
        <dbReference type="SAM" id="SignalP"/>
    </source>
</evidence>
<keyword evidence="3" id="KW-1185">Reference proteome</keyword>
<evidence type="ECO:0000313" key="2">
    <source>
        <dbReference type="EMBL" id="TFK98961.1"/>
    </source>
</evidence>
<feature type="chain" id="PRO_5022861901" evidence="1">
    <location>
        <begin position="24"/>
        <end position="160"/>
    </location>
</feature>